<dbReference type="GO" id="GO:0016787">
    <property type="term" value="F:hydrolase activity"/>
    <property type="evidence" value="ECO:0007669"/>
    <property type="project" value="InterPro"/>
</dbReference>
<organism evidence="1 2">
    <name type="scientific">Candidatus Neomicrothrix parvicella RN1</name>
    <dbReference type="NCBI Taxonomy" id="1229780"/>
    <lineage>
        <taxon>Bacteria</taxon>
        <taxon>Bacillati</taxon>
        <taxon>Actinomycetota</taxon>
        <taxon>Acidimicrobiia</taxon>
        <taxon>Acidimicrobiales</taxon>
        <taxon>Microthrixaceae</taxon>
        <taxon>Candidatus Neomicrothrix</taxon>
    </lineage>
</organism>
<name>R4YYQ7_9ACTN</name>
<dbReference type="Pfam" id="PF03641">
    <property type="entry name" value="Lysine_decarbox"/>
    <property type="match status" value="1"/>
</dbReference>
<dbReference type="InterPro" id="IPR031100">
    <property type="entry name" value="LOG_fam"/>
</dbReference>
<dbReference type="InterPro" id="IPR005269">
    <property type="entry name" value="LOG"/>
</dbReference>
<dbReference type="GO" id="GO:0009691">
    <property type="term" value="P:cytokinin biosynthetic process"/>
    <property type="evidence" value="ECO:0007669"/>
    <property type="project" value="InterPro"/>
</dbReference>
<accession>R4YYQ7</accession>
<keyword evidence="2" id="KW-1185">Reference proteome</keyword>
<dbReference type="AlphaFoldDB" id="R4YYQ7"/>
<evidence type="ECO:0000313" key="1">
    <source>
        <dbReference type="EMBL" id="CCM62106.1"/>
    </source>
</evidence>
<dbReference type="eggNOG" id="COG1611">
    <property type="taxonomic scope" value="Bacteria"/>
</dbReference>
<dbReference type="GO" id="GO:0005829">
    <property type="term" value="C:cytosol"/>
    <property type="evidence" value="ECO:0007669"/>
    <property type="project" value="TreeGrafter"/>
</dbReference>
<dbReference type="PANTHER" id="PTHR43393">
    <property type="entry name" value="CYTOKININ RIBOSIDE 5'-MONOPHOSPHATE PHOSPHORIBOHYDROLASE"/>
    <property type="match status" value="1"/>
</dbReference>
<dbReference type="Proteomes" id="UP000018291">
    <property type="component" value="Unassembled WGS sequence"/>
</dbReference>
<gene>
    <name evidence="1" type="ORF">BN381_10337</name>
</gene>
<reference evidence="1 2" key="1">
    <citation type="journal article" date="2013" name="ISME J.">
        <title>Metabolic model for the filamentous 'Candidatus Microthrix parvicella' based on genomic and metagenomic analyses.</title>
        <authorList>
            <person name="Jon McIlroy S."/>
            <person name="Kristiansen R."/>
            <person name="Albertsen M."/>
            <person name="Michael Karst S."/>
            <person name="Rossetti S."/>
            <person name="Lund Nielsen J."/>
            <person name="Tandoi V."/>
            <person name="James Seviour R."/>
            <person name="Nielsen P.H."/>
        </authorList>
    </citation>
    <scope>NUCLEOTIDE SEQUENCE [LARGE SCALE GENOMIC DNA]</scope>
    <source>
        <strain evidence="1 2">RN1</strain>
    </source>
</reference>
<proteinExistence type="predicted"/>
<dbReference type="InterPro" id="IPR052341">
    <property type="entry name" value="LOG_family_nucleotidases"/>
</dbReference>
<protein>
    <submittedName>
        <fullName evidence="1">Putative lysine decarboxylase family</fullName>
    </submittedName>
</protein>
<evidence type="ECO:0000313" key="2">
    <source>
        <dbReference type="Proteomes" id="UP000018291"/>
    </source>
</evidence>
<comment type="caution">
    <text evidence="1">The sequence shown here is derived from an EMBL/GenBank/DDBJ whole genome shotgun (WGS) entry which is preliminary data.</text>
</comment>
<dbReference type="SUPFAM" id="SSF102405">
    <property type="entry name" value="MCP/YpsA-like"/>
    <property type="match status" value="1"/>
</dbReference>
<dbReference type="Gene3D" id="3.40.50.450">
    <property type="match status" value="1"/>
</dbReference>
<dbReference type="PANTHER" id="PTHR43393:SF2">
    <property type="entry name" value="CYTOKININ RIBOSIDE 5'-MONOPHOSPHATE PHOSPHORIBOHYDROLASE"/>
    <property type="match status" value="1"/>
</dbReference>
<dbReference type="HOGENOM" id="CLU_058336_0_2_11"/>
<sequence>MLVGMTRRPRYRTGDIQLDESIKALVEQADLDGNHDLYTEIVTSAMRMGRERTDRGDVKIVNSALKELRNAFAVFAPYGDVRKCAVFGSARTAEDSEAYRMAREVGRLLADSDWMVLTGGGPGIMTAVVEGAGPEASFGVSIVLPFEPGGAEHAALFDGKNINFRYFFSRKLTLTKESSGYVVFPGGFGTLDETMELLTLMQTGKAPPSPVVLFEPPGDAYWRSWRHYVEVELLDGGLISPVDLDIVHITSDPIEAVAYVRDFYRVFHSIRHVGNKLYIRLNTDVSDEALDTLNAEFGDLLTCGTIERAEAAAVEVEDNDIPDLPRLRLRFNNAAHGRLHLLVQRLGQLA</sequence>
<dbReference type="NCBIfam" id="TIGR00730">
    <property type="entry name" value="Rossman fold protein, TIGR00730 family"/>
    <property type="match status" value="1"/>
</dbReference>
<dbReference type="EMBL" id="CANL01000001">
    <property type="protein sequence ID" value="CCM62106.1"/>
    <property type="molecule type" value="Genomic_DNA"/>
</dbReference>
<dbReference type="OrthoDB" id="9801098at2"/>
<dbReference type="STRING" id="1229780.BN381_10337"/>